<evidence type="ECO:0000313" key="1">
    <source>
        <dbReference type="EMBL" id="KAI4381108.1"/>
    </source>
</evidence>
<sequence length="86" mass="10164">MRMRVYGPMVLRPATPQSTTTSASSSSWLSQQLGAMGQERMKWVQKNYMIYDYCTDTKRFPQRLPPNQRQWQGIEEWLLFFLVNLG</sequence>
<proteinExistence type="predicted"/>
<name>A0ACB9RUM7_9MYRT</name>
<comment type="caution">
    <text evidence="1">The sequence shown here is derived from an EMBL/GenBank/DDBJ whole genome shotgun (WGS) entry which is preliminary data.</text>
</comment>
<evidence type="ECO:0000313" key="2">
    <source>
        <dbReference type="Proteomes" id="UP001057402"/>
    </source>
</evidence>
<accession>A0ACB9RUM7</accession>
<protein>
    <submittedName>
        <fullName evidence="1">Uncharacterized protein</fullName>
    </submittedName>
</protein>
<organism evidence="1 2">
    <name type="scientific">Melastoma candidum</name>
    <dbReference type="NCBI Taxonomy" id="119954"/>
    <lineage>
        <taxon>Eukaryota</taxon>
        <taxon>Viridiplantae</taxon>
        <taxon>Streptophyta</taxon>
        <taxon>Embryophyta</taxon>
        <taxon>Tracheophyta</taxon>
        <taxon>Spermatophyta</taxon>
        <taxon>Magnoliopsida</taxon>
        <taxon>eudicotyledons</taxon>
        <taxon>Gunneridae</taxon>
        <taxon>Pentapetalae</taxon>
        <taxon>rosids</taxon>
        <taxon>malvids</taxon>
        <taxon>Myrtales</taxon>
        <taxon>Melastomataceae</taxon>
        <taxon>Melastomatoideae</taxon>
        <taxon>Melastomateae</taxon>
        <taxon>Melastoma</taxon>
    </lineage>
</organism>
<gene>
    <name evidence="1" type="ORF">MLD38_007216</name>
</gene>
<dbReference type="Proteomes" id="UP001057402">
    <property type="component" value="Chromosome 3"/>
</dbReference>
<dbReference type="EMBL" id="CM042882">
    <property type="protein sequence ID" value="KAI4381108.1"/>
    <property type="molecule type" value="Genomic_DNA"/>
</dbReference>
<reference evidence="2" key="1">
    <citation type="journal article" date="2023" name="Front. Plant Sci.">
        <title>Chromosomal-level genome assembly of Melastoma candidum provides insights into trichome evolution.</title>
        <authorList>
            <person name="Zhong Y."/>
            <person name="Wu W."/>
            <person name="Sun C."/>
            <person name="Zou P."/>
            <person name="Liu Y."/>
            <person name="Dai S."/>
            <person name="Zhou R."/>
        </authorList>
    </citation>
    <scope>NUCLEOTIDE SEQUENCE [LARGE SCALE GENOMIC DNA]</scope>
</reference>
<keyword evidence="2" id="KW-1185">Reference proteome</keyword>